<evidence type="ECO:0000256" key="1">
    <source>
        <dbReference type="ARBA" id="ARBA00004236"/>
    </source>
</evidence>
<comment type="similarity">
    <text evidence="2">Belongs to the UPF0754 family.</text>
</comment>
<keyword evidence="3 6" id="KW-0812">Transmembrane</keyword>
<evidence type="ECO:0000256" key="6">
    <source>
        <dbReference type="SAM" id="Phobius"/>
    </source>
</evidence>
<dbReference type="AlphaFoldDB" id="A0A370GW55"/>
<keyword evidence="8" id="KW-1185">Reference proteome</keyword>
<dbReference type="OrthoDB" id="9787430at2"/>
<dbReference type="GO" id="GO:0005886">
    <property type="term" value="C:plasma membrane"/>
    <property type="evidence" value="ECO:0007669"/>
    <property type="project" value="UniProtKB-SubCell"/>
</dbReference>
<comment type="caution">
    <text evidence="7">The sequence shown here is derived from an EMBL/GenBank/DDBJ whole genome shotgun (WGS) entry which is preliminary data.</text>
</comment>
<proteinExistence type="inferred from homology"/>
<feature type="transmembrane region" description="Helical" evidence="6">
    <location>
        <begin position="354"/>
        <end position="377"/>
    </location>
</feature>
<dbReference type="RefSeq" id="WP_114744086.1">
    <property type="nucleotide sequence ID" value="NZ_QQAY01000001.1"/>
</dbReference>
<evidence type="ECO:0000256" key="3">
    <source>
        <dbReference type="ARBA" id="ARBA00022692"/>
    </source>
</evidence>
<evidence type="ECO:0000256" key="4">
    <source>
        <dbReference type="ARBA" id="ARBA00022989"/>
    </source>
</evidence>
<gene>
    <name evidence="7" type="ORF">DFR59_101552</name>
</gene>
<dbReference type="Pfam" id="PF04286">
    <property type="entry name" value="DUF445"/>
    <property type="match status" value="1"/>
</dbReference>
<dbReference type="Proteomes" id="UP000255326">
    <property type="component" value="Unassembled WGS sequence"/>
</dbReference>
<organism evidence="7 8">
    <name type="scientific">Falsibacillus pallidus</name>
    <dbReference type="NCBI Taxonomy" id="493781"/>
    <lineage>
        <taxon>Bacteria</taxon>
        <taxon>Bacillati</taxon>
        <taxon>Bacillota</taxon>
        <taxon>Bacilli</taxon>
        <taxon>Bacillales</taxon>
        <taxon>Bacillaceae</taxon>
        <taxon>Falsibacillus</taxon>
    </lineage>
</organism>
<evidence type="ECO:0000313" key="8">
    <source>
        <dbReference type="Proteomes" id="UP000255326"/>
    </source>
</evidence>
<comment type="subcellular location">
    <subcellularLocation>
        <location evidence="1">Cell membrane</location>
    </subcellularLocation>
</comment>
<keyword evidence="4 6" id="KW-1133">Transmembrane helix</keyword>
<evidence type="ECO:0000256" key="5">
    <source>
        <dbReference type="ARBA" id="ARBA00023136"/>
    </source>
</evidence>
<evidence type="ECO:0000256" key="2">
    <source>
        <dbReference type="ARBA" id="ARBA00008053"/>
    </source>
</evidence>
<reference evidence="7 8" key="1">
    <citation type="submission" date="2018-07" db="EMBL/GenBank/DDBJ databases">
        <title>Genomic Encyclopedia of Type Strains, Phase IV (KMG-IV): sequencing the most valuable type-strain genomes for metagenomic binning, comparative biology and taxonomic classification.</title>
        <authorList>
            <person name="Goeker M."/>
        </authorList>
    </citation>
    <scope>NUCLEOTIDE SEQUENCE [LARGE SCALE GENOMIC DNA]</scope>
    <source>
        <strain evidence="7 8">DSM 25281</strain>
    </source>
</reference>
<accession>A0A370GW55</accession>
<dbReference type="InterPro" id="IPR016991">
    <property type="entry name" value="UCP032178"/>
</dbReference>
<evidence type="ECO:0000313" key="7">
    <source>
        <dbReference type="EMBL" id="RDI47887.1"/>
    </source>
</evidence>
<name>A0A370GW55_9BACI</name>
<dbReference type="PANTHER" id="PTHR35791">
    <property type="entry name" value="UPF0754 MEMBRANE PROTEIN YHEB"/>
    <property type="match status" value="1"/>
</dbReference>
<sequence>MHAFLVILLMAAIGAVIGGFTNSLAIKMLFRPYKPIYIGKWRLPFTPGLIPKRRDELAVQLGKMVVDHLVTPESIEKKLMQPEFHDEIVSWLQQELSSVAISEKKIGDLLAGTGFSDPAGKTNELLKRVIHEKYESWIMDNKSKTVAGIIGPDFEAKVEAKIPEAADFILQKGKDYFSSPEGKIRLKMLLEDFFKERGMLWNMVKMFLGNDSLIDKVQPEIMKFFNNPGTVELLNTVIKSEWGKWKERSLEDIIDQAPAKEVEAALTSMIEKAVNIEAFYNQTIGSVLGRFSDAISQKVIPAAVQAGLKALAEKMPLLMKKLRVEDMVKEQVETFSVQRLEELVLGITRSELGMITYLGALLGGIIGIIQGIITLLLNN</sequence>
<protein>
    <submittedName>
        <fullName evidence="7">Uncharacterized membrane protein YheB (UPF0754 family)</fullName>
    </submittedName>
</protein>
<dbReference type="PANTHER" id="PTHR35791:SF1">
    <property type="entry name" value="UPF0754 MEMBRANE PROTEIN YHEB"/>
    <property type="match status" value="1"/>
</dbReference>
<dbReference type="EMBL" id="QQAY01000001">
    <property type="protein sequence ID" value="RDI47887.1"/>
    <property type="molecule type" value="Genomic_DNA"/>
</dbReference>
<keyword evidence="5 6" id="KW-0472">Membrane</keyword>
<dbReference type="InterPro" id="IPR007383">
    <property type="entry name" value="DUF445"/>
</dbReference>
<dbReference type="PIRSF" id="PIRSF032178">
    <property type="entry name" value="UCP032178"/>
    <property type="match status" value="1"/>
</dbReference>